<dbReference type="OrthoDB" id="3224137at2"/>
<feature type="coiled-coil region" evidence="1">
    <location>
        <begin position="29"/>
        <end position="147"/>
    </location>
</feature>
<evidence type="ECO:0000256" key="1">
    <source>
        <dbReference type="SAM" id="Coils"/>
    </source>
</evidence>
<dbReference type="GeneID" id="77461930"/>
<proteinExistence type="predicted"/>
<dbReference type="Pfam" id="PF09903">
    <property type="entry name" value="DUF2130"/>
    <property type="match status" value="1"/>
</dbReference>
<dbReference type="InterPro" id="IPR019219">
    <property type="entry name" value="DUF2130"/>
</dbReference>
<organism evidence="2 3">
    <name type="scientific">Faecalicoccus pleomorphus</name>
    <dbReference type="NCBI Taxonomy" id="1323"/>
    <lineage>
        <taxon>Bacteria</taxon>
        <taxon>Bacillati</taxon>
        <taxon>Bacillota</taxon>
        <taxon>Erysipelotrichia</taxon>
        <taxon>Erysipelotrichales</taxon>
        <taxon>Erysipelotrichaceae</taxon>
        <taxon>Faecalicoccus</taxon>
    </lineage>
</organism>
<reference evidence="2 3" key="1">
    <citation type="submission" date="2018-06" db="EMBL/GenBank/DDBJ databases">
        <authorList>
            <consortium name="Pathogen Informatics"/>
            <person name="Doyle S."/>
        </authorList>
    </citation>
    <scope>NUCLEOTIDE SEQUENCE [LARGE SCALE GENOMIC DNA]</scope>
    <source>
        <strain evidence="2 3">NCTC11087</strain>
    </source>
</reference>
<keyword evidence="1" id="KW-0175">Coiled coil</keyword>
<dbReference type="Proteomes" id="UP000255523">
    <property type="component" value="Unassembled WGS sequence"/>
</dbReference>
<sequence>MKEIKCPNCQTVFKIDDDSYYEILKQIKDEELEKERTVLEQKYEKELQLQKEKFDAQFKALQQETQVKEKEWMIQEERLKHSLMQEKEKELQSMQEEVSNLKNQIQLSKAQSELENEKIAHRFEKEKEEMEREKQELVNKYALELKSKEEMIEYYKDMKLRLSTKMLGETLEQHCEIQFNQLRATGFQNSYFEKDNDASQGSKGDYIFKEFDEDGNEIISIMFEMKNEADKTTTKKTNESFLKELDKDRNQKHCEYAVLVSLLEPESELYNSGIVDMSHRYDKMYVIRPQFFIPMITILRNAALKNVQIRKELAAIKEQNIDITNFEEKMTDFKEGFLKNVDLASRKFQSAVDEIDKTILHLQKVRENLLASDRQLHIANKKVDNLSIRSLTYKNPTMQKMFKEQKGK</sequence>
<dbReference type="RefSeq" id="WP_022789222.1">
    <property type="nucleotide sequence ID" value="NZ_UHFX01000003.1"/>
</dbReference>
<accession>A0A380LMP4</accession>
<name>A0A380LMP4_9FIRM</name>
<evidence type="ECO:0000313" key="2">
    <source>
        <dbReference type="EMBL" id="SUO04072.1"/>
    </source>
</evidence>
<keyword evidence="3" id="KW-1185">Reference proteome</keyword>
<evidence type="ECO:0000313" key="3">
    <source>
        <dbReference type="Proteomes" id="UP000255523"/>
    </source>
</evidence>
<dbReference type="PIRSF" id="PIRSF005850">
    <property type="entry name" value="UCP005850"/>
    <property type="match status" value="1"/>
</dbReference>
<gene>
    <name evidence="2" type="ORF">NCTC11087_00958</name>
</gene>
<protein>
    <submittedName>
        <fullName evidence="2">Uncharacterized protein conserved in bacteria</fullName>
    </submittedName>
</protein>
<dbReference type="AlphaFoldDB" id="A0A380LMP4"/>
<dbReference type="EMBL" id="UHFX01000003">
    <property type="protein sequence ID" value="SUO04072.1"/>
    <property type="molecule type" value="Genomic_DNA"/>
</dbReference>